<sequence length="74" mass="8228">VPAAALLSARIGLNGVWWAMPISWGLGVVFSAAYFYSGGWQKKALVKPSRKNIEKAEILNELEVLDLEKKEVRL</sequence>
<keyword evidence="1" id="KW-0472">Membrane</keyword>
<dbReference type="EMBL" id="BGZN01000039">
    <property type="protein sequence ID" value="GBR74307.1"/>
    <property type="molecule type" value="Genomic_DNA"/>
</dbReference>
<evidence type="ECO:0000313" key="3">
    <source>
        <dbReference type="Proteomes" id="UP000269352"/>
    </source>
</evidence>
<feature type="non-terminal residue" evidence="2">
    <location>
        <position position="1"/>
    </location>
</feature>
<proteinExistence type="predicted"/>
<feature type="transmembrane region" description="Helical" evidence="1">
    <location>
        <begin position="16"/>
        <end position="37"/>
    </location>
</feature>
<evidence type="ECO:0000313" key="2">
    <source>
        <dbReference type="EMBL" id="GBR74307.1"/>
    </source>
</evidence>
<organism evidence="2 3">
    <name type="scientific">Termititenax aidoneus</name>
    <dbReference type="NCBI Taxonomy" id="2218524"/>
    <lineage>
        <taxon>Bacteria</taxon>
        <taxon>Bacillati</taxon>
        <taxon>Candidatus Margulisiibacteriota</taxon>
        <taxon>Candidatus Termititenacia</taxon>
        <taxon>Candidatus Termititenacales</taxon>
        <taxon>Candidatus Termititenacaceae</taxon>
        <taxon>Candidatus Termititenax</taxon>
    </lineage>
</organism>
<keyword evidence="1" id="KW-1133">Transmembrane helix</keyword>
<keyword evidence="1" id="KW-0812">Transmembrane</keyword>
<evidence type="ECO:0000256" key="1">
    <source>
        <dbReference type="SAM" id="Phobius"/>
    </source>
</evidence>
<name>A0A388TBW7_TERA1</name>
<reference evidence="2 3" key="1">
    <citation type="journal article" date="2019" name="ISME J.">
        <title>Genome analyses of uncultured TG2/ZB3 bacteria in 'Margulisbacteria' specifically attached to ectosymbiotic spirochetes of protists in the termite gut.</title>
        <authorList>
            <person name="Utami Y.D."/>
            <person name="Kuwahara H."/>
            <person name="Igai K."/>
            <person name="Murakami T."/>
            <person name="Sugaya K."/>
            <person name="Morikawa T."/>
            <person name="Nagura Y."/>
            <person name="Yuki M."/>
            <person name="Deevong P."/>
            <person name="Inoue T."/>
            <person name="Kihara K."/>
            <person name="Lo N."/>
            <person name="Yamada A."/>
            <person name="Ohkuma M."/>
            <person name="Hongoh Y."/>
        </authorList>
    </citation>
    <scope>NUCLEOTIDE SEQUENCE [LARGE SCALE GENOMIC DNA]</scope>
    <source>
        <strain evidence="2">NkOx7-01</strain>
    </source>
</reference>
<keyword evidence="3" id="KW-1185">Reference proteome</keyword>
<accession>A0A388TBW7</accession>
<comment type="caution">
    <text evidence="2">The sequence shown here is derived from an EMBL/GenBank/DDBJ whole genome shotgun (WGS) entry which is preliminary data.</text>
</comment>
<dbReference type="Proteomes" id="UP000269352">
    <property type="component" value="Unassembled WGS sequence"/>
</dbReference>
<dbReference type="AlphaFoldDB" id="A0A388TBW7"/>
<protein>
    <submittedName>
        <fullName evidence="2">MATE family efflux transporter</fullName>
    </submittedName>
</protein>
<gene>
    <name evidence="2" type="ORF">NO1_1508</name>
</gene>